<dbReference type="AlphaFoldDB" id="A0A0K2V7S5"/>
<accession>A0A0K2V7S5</accession>
<evidence type="ECO:0000313" key="1">
    <source>
        <dbReference type="EMBL" id="CDW46360.1"/>
    </source>
</evidence>
<sequence>AAQIPRYDLHGPGRVILNHLLHLVDKVGVPDLPVVTLLLGCPLYGGINIPGVLLLLTDTLNSP</sequence>
<proteinExistence type="predicted"/>
<reference evidence="1" key="1">
    <citation type="submission" date="2014-05" db="EMBL/GenBank/DDBJ databases">
        <authorList>
            <person name="Chronopoulou M."/>
        </authorList>
    </citation>
    <scope>NUCLEOTIDE SEQUENCE</scope>
    <source>
        <tissue evidence="1">Whole organism</tissue>
    </source>
</reference>
<protein>
    <submittedName>
        <fullName evidence="1">Uncharacterized protein</fullName>
    </submittedName>
</protein>
<dbReference type="EMBL" id="HACA01028999">
    <property type="protein sequence ID" value="CDW46360.1"/>
    <property type="molecule type" value="Transcribed_RNA"/>
</dbReference>
<name>A0A0K2V7S5_LEPSM</name>
<organism evidence="1">
    <name type="scientific">Lepeophtheirus salmonis</name>
    <name type="common">Salmon louse</name>
    <name type="synonym">Caligus salmonis</name>
    <dbReference type="NCBI Taxonomy" id="72036"/>
    <lineage>
        <taxon>Eukaryota</taxon>
        <taxon>Metazoa</taxon>
        <taxon>Ecdysozoa</taxon>
        <taxon>Arthropoda</taxon>
        <taxon>Crustacea</taxon>
        <taxon>Multicrustacea</taxon>
        <taxon>Hexanauplia</taxon>
        <taxon>Copepoda</taxon>
        <taxon>Siphonostomatoida</taxon>
        <taxon>Caligidae</taxon>
        <taxon>Lepeophtheirus</taxon>
    </lineage>
</organism>
<feature type="non-terminal residue" evidence="1">
    <location>
        <position position="1"/>
    </location>
</feature>